<keyword evidence="2" id="KW-0812">Transmembrane</keyword>
<dbReference type="STRING" id="1464122.SAMN05421737_107188"/>
<evidence type="ECO:0000313" key="3">
    <source>
        <dbReference type="EMBL" id="SDC35694.1"/>
    </source>
</evidence>
<dbReference type="InterPro" id="IPR003425">
    <property type="entry name" value="CCB3/YggT"/>
</dbReference>
<evidence type="ECO:0000256" key="2">
    <source>
        <dbReference type="SAM" id="Phobius"/>
    </source>
</evidence>
<comment type="similarity">
    <text evidence="1">Belongs to the YggT family.</text>
</comment>
<reference evidence="4" key="1">
    <citation type="submission" date="2016-09" db="EMBL/GenBank/DDBJ databases">
        <authorList>
            <person name="Varghese N."/>
            <person name="Submissions S."/>
        </authorList>
    </citation>
    <scope>NUCLEOTIDE SEQUENCE [LARGE SCALE GENOMIC DNA]</scope>
    <source>
        <strain evidence="4">25nlg</strain>
    </source>
</reference>
<accession>A0A1G6KXI6</accession>
<dbReference type="GO" id="GO:0016020">
    <property type="term" value="C:membrane"/>
    <property type="evidence" value="ECO:0007669"/>
    <property type="project" value="InterPro"/>
</dbReference>
<evidence type="ECO:0000256" key="1">
    <source>
        <dbReference type="ARBA" id="ARBA00010894"/>
    </source>
</evidence>
<dbReference type="Proteomes" id="UP000242662">
    <property type="component" value="Unassembled WGS sequence"/>
</dbReference>
<keyword evidence="4" id="KW-1185">Reference proteome</keyword>
<keyword evidence="2" id="KW-0472">Membrane</keyword>
<keyword evidence="2" id="KW-1133">Transmembrane helix</keyword>
<dbReference type="Pfam" id="PF02325">
    <property type="entry name" value="CCB3_YggT"/>
    <property type="match status" value="1"/>
</dbReference>
<feature type="transmembrane region" description="Helical" evidence="2">
    <location>
        <begin position="6"/>
        <end position="27"/>
    </location>
</feature>
<organism evidence="3 4">
    <name type="scientific">Shouchella lonarensis</name>
    <dbReference type="NCBI Taxonomy" id="1464122"/>
    <lineage>
        <taxon>Bacteria</taxon>
        <taxon>Bacillati</taxon>
        <taxon>Bacillota</taxon>
        <taxon>Bacilli</taxon>
        <taxon>Bacillales</taxon>
        <taxon>Bacillaceae</taxon>
        <taxon>Shouchella</taxon>
    </lineage>
</organism>
<protein>
    <submittedName>
        <fullName evidence="3">YggT family protein</fullName>
    </submittedName>
</protein>
<dbReference type="AlphaFoldDB" id="A0A1G6KXI6"/>
<dbReference type="PANTHER" id="PTHR33219">
    <property type="entry name" value="YLMG HOMOLOG PROTEIN 2, CHLOROPLASTIC"/>
    <property type="match status" value="1"/>
</dbReference>
<dbReference type="PANTHER" id="PTHR33219:SF14">
    <property type="entry name" value="PROTEIN COFACTOR ASSEMBLY OF COMPLEX C SUBUNIT B CCB3, CHLOROPLASTIC-RELATED"/>
    <property type="match status" value="1"/>
</dbReference>
<name>A0A1G6KXI6_9BACI</name>
<gene>
    <name evidence="3" type="ORF">SAMN05421737_107188</name>
</gene>
<sequence>MSVVIFIFSFLHNAFWLYTFALLAYILMSWFPNARETAFGQILGQICEPYLAIFRSFIPPLGMIDLSPLVGILALRLASNGLIALQNMILSLF</sequence>
<evidence type="ECO:0000313" key="4">
    <source>
        <dbReference type="Proteomes" id="UP000242662"/>
    </source>
</evidence>
<proteinExistence type="inferred from homology"/>
<dbReference type="EMBL" id="FMYM01000007">
    <property type="protein sequence ID" value="SDC35694.1"/>
    <property type="molecule type" value="Genomic_DNA"/>
</dbReference>